<evidence type="ECO:0000256" key="1">
    <source>
        <dbReference type="ARBA" id="ARBA00008903"/>
    </source>
</evidence>
<reference evidence="3 4" key="1">
    <citation type="journal article" date="2011" name="Nat. Biotechnol.">
        <title>Comparative genomic analysis of the thermophilic biomass-degrading fungi Myceliophthora thermophila and Thielavia terrestris.</title>
        <authorList>
            <person name="Berka R.M."/>
            <person name="Grigoriev I.V."/>
            <person name="Otillar R."/>
            <person name="Salamov A."/>
            <person name="Grimwood J."/>
            <person name="Reid I."/>
            <person name="Ishmael N."/>
            <person name="John T."/>
            <person name="Darmond C."/>
            <person name="Moisan M.-C."/>
            <person name="Henrissat B."/>
            <person name="Coutinho P.M."/>
            <person name="Lombard V."/>
            <person name="Natvig D.O."/>
            <person name="Lindquist E."/>
            <person name="Schmutz J."/>
            <person name="Lucas S."/>
            <person name="Harris P."/>
            <person name="Powlowski J."/>
            <person name="Bellemare A."/>
            <person name="Taylor D."/>
            <person name="Butler G."/>
            <person name="de Vries R.P."/>
            <person name="Allijn I.E."/>
            <person name="van den Brink J."/>
            <person name="Ushinsky S."/>
            <person name="Storms R."/>
            <person name="Powell A.J."/>
            <person name="Paulsen I.T."/>
            <person name="Elbourne L.D.H."/>
            <person name="Baker S.E."/>
            <person name="Magnuson J."/>
            <person name="LaBoissiere S."/>
            <person name="Clutterbuck A.J."/>
            <person name="Martinez D."/>
            <person name="Wogulis M."/>
            <person name="de Leon A.L."/>
            <person name="Rey M.W."/>
            <person name="Tsang A."/>
        </authorList>
    </citation>
    <scope>NUCLEOTIDE SEQUENCE [LARGE SCALE GENOMIC DNA]</scope>
    <source>
        <strain evidence="4">ATCC 38088 / NRRL 8126</strain>
    </source>
</reference>
<protein>
    <recommendedName>
        <fullName evidence="5">NAD(P)-binding protein</fullName>
    </recommendedName>
</protein>
<evidence type="ECO:0008006" key="5">
    <source>
        <dbReference type="Google" id="ProtNLM"/>
    </source>
</evidence>
<dbReference type="SUPFAM" id="SSF51735">
    <property type="entry name" value="NAD(P)-binding Rossmann-fold domains"/>
    <property type="match status" value="1"/>
</dbReference>
<dbReference type="InterPro" id="IPR003462">
    <property type="entry name" value="ODC_Mu_crystall"/>
</dbReference>
<feature type="region of interest" description="Disordered" evidence="2">
    <location>
        <begin position="84"/>
        <end position="116"/>
    </location>
</feature>
<feature type="region of interest" description="Disordered" evidence="2">
    <location>
        <begin position="213"/>
        <end position="232"/>
    </location>
</feature>
<dbReference type="GeneID" id="11516751"/>
<dbReference type="OrthoDB" id="41492at2759"/>
<gene>
    <name evidence="3" type="ORF">THITE_2040194</name>
</gene>
<dbReference type="Gene3D" id="3.40.50.720">
    <property type="entry name" value="NAD(P)-binding Rossmann-like Domain"/>
    <property type="match status" value="1"/>
</dbReference>
<dbReference type="InterPro" id="IPR036291">
    <property type="entry name" value="NAD(P)-bd_dom_sf"/>
</dbReference>
<proteinExistence type="inferred from homology"/>
<evidence type="ECO:0000256" key="2">
    <source>
        <dbReference type="SAM" id="MobiDB-lite"/>
    </source>
</evidence>
<name>G2QSB7_THETT</name>
<dbReference type="PANTHER" id="PTHR13812">
    <property type="entry name" value="KETIMINE REDUCTASE MU-CRYSTALLIN"/>
    <property type="match status" value="1"/>
</dbReference>
<dbReference type="EMBL" id="CP003009">
    <property type="protein sequence ID" value="AEO64306.1"/>
    <property type="molecule type" value="Genomic_DNA"/>
</dbReference>
<dbReference type="STRING" id="578455.G2QSB7"/>
<dbReference type="eggNOG" id="KOG3007">
    <property type="taxonomic scope" value="Eukaryota"/>
</dbReference>
<dbReference type="HOGENOM" id="CLU_042088_0_1_1"/>
<evidence type="ECO:0000313" key="3">
    <source>
        <dbReference type="EMBL" id="AEO64306.1"/>
    </source>
</evidence>
<dbReference type="KEGG" id="ttt:THITE_2040194"/>
<keyword evidence="4" id="KW-1185">Reference proteome</keyword>
<accession>G2QSB7</accession>
<comment type="similarity">
    <text evidence="1">Belongs to the ornithine cyclodeaminase/mu-crystallin family.</text>
</comment>
<dbReference type="RefSeq" id="XP_003650642.1">
    <property type="nucleotide sequence ID" value="XM_003650594.1"/>
</dbReference>
<dbReference type="PANTHER" id="PTHR13812:SF19">
    <property type="entry name" value="KETIMINE REDUCTASE MU-CRYSTALLIN"/>
    <property type="match status" value="1"/>
</dbReference>
<feature type="compositionally biased region" description="Gly residues" evidence="2">
    <location>
        <begin position="218"/>
        <end position="227"/>
    </location>
</feature>
<dbReference type="AlphaFoldDB" id="G2QSB7"/>
<dbReference type="GO" id="GO:0005737">
    <property type="term" value="C:cytoplasm"/>
    <property type="evidence" value="ECO:0007669"/>
    <property type="project" value="TreeGrafter"/>
</dbReference>
<organism evidence="3 4">
    <name type="scientific">Thermothielavioides terrestris (strain ATCC 38088 / NRRL 8126)</name>
    <name type="common">Thielavia terrestris</name>
    <dbReference type="NCBI Taxonomy" id="578455"/>
    <lineage>
        <taxon>Eukaryota</taxon>
        <taxon>Fungi</taxon>
        <taxon>Dikarya</taxon>
        <taxon>Ascomycota</taxon>
        <taxon>Pezizomycotina</taxon>
        <taxon>Sordariomycetes</taxon>
        <taxon>Sordariomycetidae</taxon>
        <taxon>Sordariales</taxon>
        <taxon>Chaetomiaceae</taxon>
        <taxon>Thermothielavioides</taxon>
        <taxon>Thermothielavioides terrestris</taxon>
    </lineage>
</organism>
<evidence type="ECO:0000313" key="4">
    <source>
        <dbReference type="Proteomes" id="UP000008181"/>
    </source>
</evidence>
<dbReference type="InterPro" id="IPR023401">
    <property type="entry name" value="ODC_N"/>
</dbReference>
<dbReference type="Proteomes" id="UP000008181">
    <property type="component" value="Chromosome 1"/>
</dbReference>
<feature type="compositionally biased region" description="Low complexity" evidence="2">
    <location>
        <begin position="84"/>
        <end position="110"/>
    </location>
</feature>
<dbReference type="Gene3D" id="3.30.1780.10">
    <property type="entry name" value="ornithine cyclodeaminase, domain 1"/>
    <property type="match status" value="1"/>
</dbReference>
<sequence>MTLTVLADDQIQTLLENLTPADLEGFRNALASALNEYSARREGKTSVHQPERISVQSAATGATTLFMPSCNSAGNGIKVITLTSPSPTPSRNNNTSTTIPTAASTTTTNNEGDKDNTPIPPTGAIALFTPAGAPLGLLHARTLTAFRTALASLCLVAARHWGQGGGGGGPQLRAATLVVFGGGAQAYWHVRLALLARGAEVRRVVFVTRRPGREEGRSGGGVGGGVGEEGKGKGRAEEVVGRFRHGIGEDVKVREGWAGCEFDCVVKGEEGYDGKLAAALVEADVVFCCTPSTEPLFDGRVWESEDGKKKGRLVVAIGSYTPEMREVPGELIRRALVAGEREAGVVVVDTVEGALKEAGELIEAGVKPEQLVELGEVVMPQRTAPYQADGAKGQDTRDRLAQWLQTGNVIYKSVGLGLMDLSVGIHLKKYAQEKGVGTHVPGF</sequence>